<accession>A0A938BPG4</accession>
<dbReference type="PROSITE" id="PS00136">
    <property type="entry name" value="SUBTILASE_ASP"/>
    <property type="match status" value="1"/>
</dbReference>
<dbReference type="SUPFAM" id="SSF52743">
    <property type="entry name" value="Subtilisin-like"/>
    <property type="match status" value="1"/>
</dbReference>
<keyword evidence="2" id="KW-0645">Protease</keyword>
<gene>
    <name evidence="10" type="ORF">FJZ00_14735</name>
</gene>
<evidence type="ECO:0000256" key="6">
    <source>
        <dbReference type="SAM" id="MobiDB-lite"/>
    </source>
</evidence>
<feature type="signal peptide" evidence="7">
    <location>
        <begin position="1"/>
        <end position="18"/>
    </location>
</feature>
<dbReference type="InterPro" id="IPR000209">
    <property type="entry name" value="Peptidase_S8/S53_dom"/>
</dbReference>
<proteinExistence type="inferred from homology"/>
<dbReference type="PRINTS" id="PR00723">
    <property type="entry name" value="SUBTILISIN"/>
</dbReference>
<evidence type="ECO:0000256" key="5">
    <source>
        <dbReference type="PROSITE-ProRule" id="PRU01240"/>
    </source>
</evidence>
<dbReference type="InterPro" id="IPR023827">
    <property type="entry name" value="Peptidase_S8_Asp-AS"/>
</dbReference>
<dbReference type="Proteomes" id="UP000703893">
    <property type="component" value="Unassembled WGS sequence"/>
</dbReference>
<name>A0A938BPG4_9BACT</name>
<comment type="caution">
    <text evidence="10">The sequence shown here is derived from an EMBL/GenBank/DDBJ whole genome shotgun (WGS) entry which is preliminary data.</text>
</comment>
<evidence type="ECO:0000259" key="8">
    <source>
        <dbReference type="Pfam" id="PF00082"/>
    </source>
</evidence>
<dbReference type="Pfam" id="PF00082">
    <property type="entry name" value="Peptidase_S8"/>
    <property type="match status" value="1"/>
</dbReference>
<evidence type="ECO:0000256" key="3">
    <source>
        <dbReference type="ARBA" id="ARBA00022801"/>
    </source>
</evidence>
<evidence type="ECO:0000256" key="4">
    <source>
        <dbReference type="ARBA" id="ARBA00022825"/>
    </source>
</evidence>
<dbReference type="PANTHER" id="PTHR43806:SF11">
    <property type="entry name" value="CEREVISIN-RELATED"/>
    <property type="match status" value="1"/>
</dbReference>
<dbReference type="Pfam" id="PF22148">
    <property type="entry name" value="Fervidolysin_NPro-like"/>
    <property type="match status" value="1"/>
</dbReference>
<feature type="chain" id="PRO_5037643536" evidence="7">
    <location>
        <begin position="19"/>
        <end position="383"/>
    </location>
</feature>
<dbReference type="GO" id="GO:0006508">
    <property type="term" value="P:proteolysis"/>
    <property type="evidence" value="ECO:0007669"/>
    <property type="project" value="UniProtKB-KW"/>
</dbReference>
<evidence type="ECO:0000259" key="9">
    <source>
        <dbReference type="Pfam" id="PF22148"/>
    </source>
</evidence>
<protein>
    <submittedName>
        <fullName evidence="10">S8 family serine peptidase</fullName>
    </submittedName>
</protein>
<keyword evidence="7" id="KW-0732">Signal</keyword>
<evidence type="ECO:0000313" key="11">
    <source>
        <dbReference type="Proteomes" id="UP000703893"/>
    </source>
</evidence>
<dbReference type="AlphaFoldDB" id="A0A938BPG4"/>
<sequence length="383" mass="38935">MFRLRFRYLLPLLLAAHAAGCQVVWTPSASELRGDQAAGRSGLASPDASDVSSRLAGADQPAIVPGELVVRFASLAAMERGLALPGLRVAQRLPGIPAAVVSPAEIGALEAGAREAVSPPDPKRAGARTAAAQNAARERAVADLAASLRRNPDVRYVEPNVVFRKQAGPATPTPAGSDELLGELWGMRAIGADRVWAAVPGNPRVVVAVVDTGIDMAHPEFGTRVLAGYDFVNNDQDPQDGDGHGTHCAGTIAAGIGNGGVVGVAPGITLLAVKVLDDQGSGTAAAVAAGIRFAGLRGADVISLSLGSKNPSAVVAEAVEDARSRGSLLVAAAGNYGTDAHVYPAVLPGVMAVGAFNRNNRPAYFSSTGRHISVAAPGVDILS</sequence>
<feature type="domain" description="Fervidolysin-like N-terminal prodomain" evidence="9">
    <location>
        <begin position="54"/>
        <end position="160"/>
    </location>
</feature>
<dbReference type="GO" id="GO:0004252">
    <property type="term" value="F:serine-type endopeptidase activity"/>
    <property type="evidence" value="ECO:0007669"/>
    <property type="project" value="InterPro"/>
</dbReference>
<dbReference type="InterPro" id="IPR036852">
    <property type="entry name" value="Peptidase_S8/S53_dom_sf"/>
</dbReference>
<dbReference type="PROSITE" id="PS51892">
    <property type="entry name" value="SUBTILASE"/>
    <property type="match status" value="1"/>
</dbReference>
<keyword evidence="4" id="KW-0720">Serine protease</keyword>
<feature type="region of interest" description="Disordered" evidence="6">
    <location>
        <begin position="113"/>
        <end position="132"/>
    </location>
</feature>
<evidence type="ECO:0000313" key="10">
    <source>
        <dbReference type="EMBL" id="MBM3276408.1"/>
    </source>
</evidence>
<dbReference type="PROSITE" id="PS00137">
    <property type="entry name" value="SUBTILASE_HIS"/>
    <property type="match status" value="1"/>
</dbReference>
<dbReference type="InterPro" id="IPR022398">
    <property type="entry name" value="Peptidase_S8_His-AS"/>
</dbReference>
<keyword evidence="3" id="KW-0378">Hydrolase</keyword>
<dbReference type="InterPro" id="IPR050131">
    <property type="entry name" value="Peptidase_S8_subtilisin-like"/>
</dbReference>
<evidence type="ECO:0000256" key="2">
    <source>
        <dbReference type="ARBA" id="ARBA00022670"/>
    </source>
</evidence>
<dbReference type="PANTHER" id="PTHR43806">
    <property type="entry name" value="PEPTIDASE S8"/>
    <property type="match status" value="1"/>
</dbReference>
<comment type="similarity">
    <text evidence="1 5">Belongs to the peptidase S8 family.</text>
</comment>
<organism evidence="10 11">
    <name type="scientific">Candidatus Tanganyikabacteria bacterium</name>
    <dbReference type="NCBI Taxonomy" id="2961651"/>
    <lineage>
        <taxon>Bacteria</taxon>
        <taxon>Bacillati</taxon>
        <taxon>Candidatus Sericytochromatia</taxon>
        <taxon>Candidatus Tanganyikabacteria</taxon>
    </lineage>
</organism>
<feature type="non-terminal residue" evidence="10">
    <location>
        <position position="383"/>
    </location>
</feature>
<comment type="caution">
    <text evidence="5">Lacks conserved residue(s) required for the propagation of feature annotation.</text>
</comment>
<evidence type="ECO:0000256" key="7">
    <source>
        <dbReference type="SAM" id="SignalP"/>
    </source>
</evidence>
<feature type="domain" description="Peptidase S8/S53" evidence="8">
    <location>
        <begin position="205"/>
        <end position="378"/>
    </location>
</feature>
<dbReference type="EMBL" id="VGJX01001011">
    <property type="protein sequence ID" value="MBM3276408.1"/>
    <property type="molecule type" value="Genomic_DNA"/>
</dbReference>
<evidence type="ECO:0000256" key="1">
    <source>
        <dbReference type="ARBA" id="ARBA00011073"/>
    </source>
</evidence>
<dbReference type="Gene3D" id="3.40.50.200">
    <property type="entry name" value="Peptidase S8/S53 domain"/>
    <property type="match status" value="1"/>
</dbReference>
<dbReference type="InterPro" id="IPR054399">
    <property type="entry name" value="Fervidolysin-like_N_prodom"/>
</dbReference>
<dbReference type="InterPro" id="IPR015500">
    <property type="entry name" value="Peptidase_S8_subtilisin-rel"/>
</dbReference>
<reference evidence="10 11" key="1">
    <citation type="submission" date="2019-03" db="EMBL/GenBank/DDBJ databases">
        <title>Lake Tanganyika Metagenome-Assembled Genomes (MAGs).</title>
        <authorList>
            <person name="Tran P."/>
        </authorList>
    </citation>
    <scope>NUCLEOTIDE SEQUENCE [LARGE SCALE GENOMIC DNA]</scope>
    <source>
        <strain evidence="10">K_DeepCast_65m_m2_236</strain>
    </source>
</reference>